<reference evidence="1 2" key="1">
    <citation type="journal article" date="2012" name="Nature">
        <title>Repeated polyploidization of Gossypium genomes and the evolution of spinnable cotton fibres.</title>
        <authorList>
            <person name="Paterson A.H."/>
            <person name="Wendel J.F."/>
            <person name="Gundlach H."/>
            <person name="Guo H."/>
            <person name="Jenkins J."/>
            <person name="Jin D."/>
            <person name="Llewellyn D."/>
            <person name="Showmaker K.C."/>
            <person name="Shu S."/>
            <person name="Udall J."/>
            <person name="Yoo M.J."/>
            <person name="Byers R."/>
            <person name="Chen W."/>
            <person name="Doron-Faigenboim A."/>
            <person name="Duke M.V."/>
            <person name="Gong L."/>
            <person name="Grimwood J."/>
            <person name="Grover C."/>
            <person name="Grupp K."/>
            <person name="Hu G."/>
            <person name="Lee T.H."/>
            <person name="Li J."/>
            <person name="Lin L."/>
            <person name="Liu T."/>
            <person name="Marler B.S."/>
            <person name="Page J.T."/>
            <person name="Roberts A.W."/>
            <person name="Romanel E."/>
            <person name="Sanders W.S."/>
            <person name="Szadkowski E."/>
            <person name="Tan X."/>
            <person name="Tang H."/>
            <person name="Xu C."/>
            <person name="Wang J."/>
            <person name="Wang Z."/>
            <person name="Zhang D."/>
            <person name="Zhang L."/>
            <person name="Ashrafi H."/>
            <person name="Bedon F."/>
            <person name="Bowers J.E."/>
            <person name="Brubaker C.L."/>
            <person name="Chee P.W."/>
            <person name="Das S."/>
            <person name="Gingle A.R."/>
            <person name="Haigler C.H."/>
            <person name="Harker D."/>
            <person name="Hoffmann L.V."/>
            <person name="Hovav R."/>
            <person name="Jones D.C."/>
            <person name="Lemke C."/>
            <person name="Mansoor S."/>
            <person name="ur Rahman M."/>
            <person name="Rainville L.N."/>
            <person name="Rambani A."/>
            <person name="Reddy U.K."/>
            <person name="Rong J.K."/>
            <person name="Saranga Y."/>
            <person name="Scheffler B.E."/>
            <person name="Scheffler J.A."/>
            <person name="Stelly D.M."/>
            <person name="Triplett B.A."/>
            <person name="Van Deynze A."/>
            <person name="Vaslin M.F."/>
            <person name="Waghmare V.N."/>
            <person name="Walford S.A."/>
            <person name="Wright R.J."/>
            <person name="Zaki E.A."/>
            <person name="Zhang T."/>
            <person name="Dennis E.S."/>
            <person name="Mayer K.F."/>
            <person name="Peterson D.G."/>
            <person name="Rokhsar D.S."/>
            <person name="Wang X."/>
            <person name="Schmutz J."/>
        </authorList>
    </citation>
    <scope>NUCLEOTIDE SEQUENCE [LARGE SCALE GENOMIC DNA]</scope>
</reference>
<keyword evidence="2" id="KW-1185">Reference proteome</keyword>
<evidence type="ECO:0000313" key="2">
    <source>
        <dbReference type="Proteomes" id="UP000032304"/>
    </source>
</evidence>
<sequence length="99" mass="11050">MLPFFFSSNSPEASSENRFLFGSRCMSGISCSLRCRSSGEFRSCNFSSHSLRVQHGQGILDKLVTVYLPTERLRSKATAGIMSNRVAQSHSMISTNKFF</sequence>
<gene>
    <name evidence="1" type="ORF">B456_009G407000</name>
</gene>
<proteinExistence type="predicted"/>
<accession>A0A0D2SGE4</accession>
<protein>
    <submittedName>
        <fullName evidence="1">Uncharacterized protein</fullName>
    </submittedName>
</protein>
<dbReference type="EMBL" id="CM001748">
    <property type="protein sequence ID" value="KJB62223.1"/>
    <property type="molecule type" value="Genomic_DNA"/>
</dbReference>
<dbReference type="AlphaFoldDB" id="A0A0D2SGE4"/>
<evidence type="ECO:0000313" key="1">
    <source>
        <dbReference type="EMBL" id="KJB62223.1"/>
    </source>
</evidence>
<dbReference type="Gramene" id="KJB62223">
    <property type="protein sequence ID" value="KJB62223"/>
    <property type="gene ID" value="B456_009G407000"/>
</dbReference>
<dbReference type="Proteomes" id="UP000032304">
    <property type="component" value="Chromosome 9"/>
</dbReference>
<organism evidence="1 2">
    <name type="scientific">Gossypium raimondii</name>
    <name type="common">Peruvian cotton</name>
    <name type="synonym">Gossypium klotzschianum subsp. raimondii</name>
    <dbReference type="NCBI Taxonomy" id="29730"/>
    <lineage>
        <taxon>Eukaryota</taxon>
        <taxon>Viridiplantae</taxon>
        <taxon>Streptophyta</taxon>
        <taxon>Embryophyta</taxon>
        <taxon>Tracheophyta</taxon>
        <taxon>Spermatophyta</taxon>
        <taxon>Magnoliopsida</taxon>
        <taxon>eudicotyledons</taxon>
        <taxon>Gunneridae</taxon>
        <taxon>Pentapetalae</taxon>
        <taxon>rosids</taxon>
        <taxon>malvids</taxon>
        <taxon>Malvales</taxon>
        <taxon>Malvaceae</taxon>
        <taxon>Malvoideae</taxon>
        <taxon>Gossypium</taxon>
    </lineage>
</organism>
<name>A0A0D2SGE4_GOSRA</name>